<dbReference type="EMBL" id="CP019893">
    <property type="protein sequence ID" value="ARS89054.1"/>
    <property type="molecule type" value="Genomic_DNA"/>
</dbReference>
<accession>A0A2Z2HVJ1</accession>
<sequence length="368" mass="38137">MRPTLRGLTALVIVVLAFAASLHAGPRSLNAIVAPLVVVLVAAVAIVGLRSRPAVDRAPVEPGFPGDRRTVSLTLESDGATGATIRDRIGDGLELVDGSDPVFETTLEAGRRLTYEVDLTARGVHELGPLSVVVTDVFGLVTRRFDREETMTVLVYPRVASLGSGVRRDLRTSLARVAGSGAGHEDGREEFDHVRAYQRGDPLGDVHWKASAKRPGGDLLVSERTSTDSTGAVTVALEGVTDDETRAGTAETIDDFASVAAAVVDECLESGVRVGLVAGGDRLEPGAGPEHYRDLLAVLARWEGEPLEGGAGSDSEVVIRATDSGPVVAVGGSEVLVDPTGQSDEPDTGAIEGARVGDSGPSESGVSP</sequence>
<proteinExistence type="predicted"/>
<gene>
    <name evidence="3" type="ORF">B1756_04305</name>
</gene>
<name>A0A2Z2HVJ1_9EURY</name>
<feature type="region of interest" description="Disordered" evidence="1">
    <location>
        <begin position="333"/>
        <end position="368"/>
    </location>
</feature>
<keyword evidence="2" id="KW-1133">Transmembrane helix</keyword>
<dbReference type="KEGG" id="naj:B1756_04305"/>
<evidence type="ECO:0000256" key="1">
    <source>
        <dbReference type="SAM" id="MobiDB-lite"/>
    </source>
</evidence>
<organism evidence="3 4">
    <name type="scientific">Natrarchaeobaculum aegyptiacum</name>
    <dbReference type="NCBI Taxonomy" id="745377"/>
    <lineage>
        <taxon>Archaea</taxon>
        <taxon>Methanobacteriati</taxon>
        <taxon>Methanobacteriota</taxon>
        <taxon>Stenosarchaea group</taxon>
        <taxon>Halobacteria</taxon>
        <taxon>Halobacteriales</taxon>
        <taxon>Natrialbaceae</taxon>
        <taxon>Natrarchaeobaculum</taxon>
    </lineage>
</organism>
<feature type="transmembrane region" description="Helical" evidence="2">
    <location>
        <begin position="29"/>
        <end position="49"/>
    </location>
</feature>
<dbReference type="GeneID" id="32893273"/>
<evidence type="ECO:0000256" key="2">
    <source>
        <dbReference type="SAM" id="Phobius"/>
    </source>
</evidence>
<dbReference type="RefSeq" id="WP_086887434.1">
    <property type="nucleotide sequence ID" value="NZ_CP019893.1"/>
</dbReference>
<keyword evidence="2" id="KW-0812">Transmembrane</keyword>
<dbReference type="AlphaFoldDB" id="A0A2Z2HVJ1"/>
<keyword evidence="4" id="KW-1185">Reference proteome</keyword>
<dbReference type="PANTHER" id="PTHR34351:SF2">
    <property type="entry name" value="DUF58 DOMAIN-CONTAINING PROTEIN"/>
    <property type="match status" value="1"/>
</dbReference>
<keyword evidence="2" id="KW-0472">Membrane</keyword>
<dbReference type="PANTHER" id="PTHR34351">
    <property type="entry name" value="SLR1927 PROTEIN-RELATED"/>
    <property type="match status" value="1"/>
</dbReference>
<dbReference type="Proteomes" id="UP000250088">
    <property type="component" value="Chromosome"/>
</dbReference>
<dbReference type="OrthoDB" id="313155at2157"/>
<evidence type="ECO:0000313" key="4">
    <source>
        <dbReference type="Proteomes" id="UP000250088"/>
    </source>
</evidence>
<reference evidence="4" key="1">
    <citation type="submission" date="2017-02" db="EMBL/GenBank/DDBJ databases">
        <title>Natronthermophilus aegyptiacus gen. nov.,sp. nov., an aerobic, extremely halophilic alkalithermophilic archaeon isolated from the athalassohaline Wadi An Natrun, Egypt.</title>
        <authorList>
            <person name="Zhao B."/>
        </authorList>
    </citation>
    <scope>NUCLEOTIDE SEQUENCE [LARGE SCALE GENOMIC DNA]</scope>
    <source>
        <strain evidence="4">JW/NM-HA 15</strain>
    </source>
</reference>
<protein>
    <submittedName>
        <fullName evidence="3">Uncharacterized protein</fullName>
    </submittedName>
</protein>
<evidence type="ECO:0000313" key="3">
    <source>
        <dbReference type="EMBL" id="ARS89054.1"/>
    </source>
</evidence>